<sequence>MMDEDFGEIHPNELTFIFEPKKQISCIVNLISKSDRHVAFKVKTTNPKLYCVKPNKGILKPYSTCEVIVTRQACTVLPPADTVIKERFLIERVFVSEGMTPGEVELVFNSNGGCNTINVKKLKVVVDVIPKVEEMKSKSEERDLTVDEAKETVRMKSKIKELDLRLTEAEEMISKLKEQKSDCGCKGKKRRPCMFIKYFNVKLA</sequence>
<comment type="caution">
    <text evidence="1">The sequence shown here is derived from an EMBL/GenBank/DDBJ whole genome shotgun (WGS) entry which is preliminary data.</text>
</comment>
<evidence type="ECO:0000313" key="2">
    <source>
        <dbReference type="Proteomes" id="UP001055811"/>
    </source>
</evidence>
<dbReference type="Proteomes" id="UP001055811">
    <property type="component" value="Linkage Group LG03"/>
</dbReference>
<organism evidence="1 2">
    <name type="scientific">Cichorium intybus</name>
    <name type="common">Chicory</name>
    <dbReference type="NCBI Taxonomy" id="13427"/>
    <lineage>
        <taxon>Eukaryota</taxon>
        <taxon>Viridiplantae</taxon>
        <taxon>Streptophyta</taxon>
        <taxon>Embryophyta</taxon>
        <taxon>Tracheophyta</taxon>
        <taxon>Spermatophyta</taxon>
        <taxon>Magnoliopsida</taxon>
        <taxon>eudicotyledons</taxon>
        <taxon>Gunneridae</taxon>
        <taxon>Pentapetalae</taxon>
        <taxon>asterids</taxon>
        <taxon>campanulids</taxon>
        <taxon>Asterales</taxon>
        <taxon>Asteraceae</taxon>
        <taxon>Cichorioideae</taxon>
        <taxon>Cichorieae</taxon>
        <taxon>Cichoriinae</taxon>
        <taxon>Cichorium</taxon>
    </lineage>
</organism>
<evidence type="ECO:0000313" key="1">
    <source>
        <dbReference type="EMBL" id="KAI3765545.1"/>
    </source>
</evidence>
<reference evidence="2" key="1">
    <citation type="journal article" date="2022" name="Mol. Ecol. Resour.">
        <title>The genomes of chicory, endive, great burdock and yacon provide insights into Asteraceae palaeo-polyploidization history and plant inulin production.</title>
        <authorList>
            <person name="Fan W."/>
            <person name="Wang S."/>
            <person name="Wang H."/>
            <person name="Wang A."/>
            <person name="Jiang F."/>
            <person name="Liu H."/>
            <person name="Zhao H."/>
            <person name="Xu D."/>
            <person name="Zhang Y."/>
        </authorList>
    </citation>
    <scope>NUCLEOTIDE SEQUENCE [LARGE SCALE GENOMIC DNA]</scope>
    <source>
        <strain evidence="2">cv. Punajuju</strain>
    </source>
</reference>
<protein>
    <submittedName>
        <fullName evidence="1">Uncharacterized protein</fullName>
    </submittedName>
</protein>
<keyword evidence="2" id="KW-1185">Reference proteome</keyword>
<dbReference type="EMBL" id="CM042011">
    <property type="protein sequence ID" value="KAI3765545.1"/>
    <property type="molecule type" value="Genomic_DNA"/>
</dbReference>
<reference evidence="1 2" key="2">
    <citation type="journal article" date="2022" name="Mol. Ecol. Resour.">
        <title>The genomes of chicory, endive, great burdock and yacon provide insights into Asteraceae paleo-polyploidization history and plant inulin production.</title>
        <authorList>
            <person name="Fan W."/>
            <person name="Wang S."/>
            <person name="Wang H."/>
            <person name="Wang A."/>
            <person name="Jiang F."/>
            <person name="Liu H."/>
            <person name="Zhao H."/>
            <person name="Xu D."/>
            <person name="Zhang Y."/>
        </authorList>
    </citation>
    <scope>NUCLEOTIDE SEQUENCE [LARGE SCALE GENOMIC DNA]</scope>
    <source>
        <strain evidence="2">cv. Punajuju</strain>
        <tissue evidence="1">Leaves</tissue>
    </source>
</reference>
<name>A0ACB9F3R4_CICIN</name>
<gene>
    <name evidence="1" type="ORF">L2E82_15582</name>
</gene>
<accession>A0ACB9F3R4</accession>
<proteinExistence type="predicted"/>